<dbReference type="SUPFAM" id="SSF52047">
    <property type="entry name" value="RNI-like"/>
    <property type="match status" value="1"/>
</dbReference>
<protein>
    <recommendedName>
        <fullName evidence="2">Disease resistance protein At4g27190-like leucine-rich repeats domain-containing protein</fullName>
    </recommendedName>
</protein>
<dbReference type="InParanoid" id="A0A3N7FJH8"/>
<dbReference type="InterPro" id="IPR057135">
    <property type="entry name" value="At4g27190-like_LRR"/>
</dbReference>
<evidence type="ECO:0000313" key="3">
    <source>
        <dbReference type="EMBL" id="RQO95312.1"/>
    </source>
</evidence>
<dbReference type="PANTHER" id="PTHR33463:SF135">
    <property type="entry name" value="RESISTANCE PROTEIN RPS2, PUTATIVE-RELATED"/>
    <property type="match status" value="1"/>
</dbReference>
<reference evidence="3" key="1">
    <citation type="journal article" date="2006" name="Science">
        <title>The genome of black cottonwood, Populus trichocarpa (Torr. &amp; Gray).</title>
        <authorList>
            <person name="Tuskan G.A."/>
            <person name="Difazio S."/>
            <person name="Jansson S."/>
            <person name="Bohlmann J."/>
            <person name="Grigoriev I."/>
            <person name="Hellsten U."/>
            <person name="Putnam N."/>
            <person name="Ralph S."/>
            <person name="Rombauts S."/>
            <person name="Salamov A."/>
            <person name="Schein J."/>
            <person name="Sterck L."/>
            <person name="Aerts A."/>
            <person name="Bhalerao R.R."/>
            <person name="Bhalerao R.P."/>
            <person name="Blaudez D."/>
            <person name="Boerjan W."/>
            <person name="Brun A."/>
            <person name="Brunner A."/>
            <person name="Busov V."/>
            <person name="Campbell M."/>
            <person name="Carlson J."/>
            <person name="Chalot M."/>
            <person name="Chapman J."/>
            <person name="Chen G.L."/>
            <person name="Cooper D."/>
            <person name="Coutinho P.M."/>
            <person name="Couturier J."/>
            <person name="Covert S."/>
            <person name="Cronk Q."/>
            <person name="Cunningham R."/>
            <person name="Davis J."/>
            <person name="Degroeve S."/>
            <person name="Dejardin A."/>
            <person name="Depamphilis C."/>
            <person name="Detter J."/>
            <person name="Dirks B."/>
            <person name="Dubchak I."/>
            <person name="Duplessis S."/>
            <person name="Ehlting J."/>
            <person name="Ellis B."/>
            <person name="Gendler K."/>
            <person name="Goodstein D."/>
            <person name="Gribskov M."/>
            <person name="Grimwood J."/>
            <person name="Groover A."/>
            <person name="Gunter L."/>
            <person name="Hamberger B."/>
            <person name="Heinze B."/>
            <person name="Helariutta Y."/>
            <person name="Henrissat B."/>
            <person name="Holligan D."/>
            <person name="Holt R."/>
            <person name="Huang W."/>
            <person name="Islam-Faridi N."/>
            <person name="Jones S."/>
            <person name="Jones-Rhoades M."/>
            <person name="Jorgensen R."/>
            <person name="Joshi C."/>
            <person name="Kangasjarvi J."/>
            <person name="Karlsson J."/>
            <person name="Kelleher C."/>
            <person name="Kirkpatrick R."/>
            <person name="Kirst M."/>
            <person name="Kohler A."/>
            <person name="Kalluri U."/>
            <person name="Larimer F."/>
            <person name="Leebens-Mack J."/>
            <person name="Leple J.C."/>
            <person name="Locascio P."/>
            <person name="Lou Y."/>
            <person name="Lucas S."/>
            <person name="Martin F."/>
            <person name="Montanini B."/>
            <person name="Napoli C."/>
            <person name="Nelson D.R."/>
            <person name="Nelson C."/>
            <person name="Nieminen K."/>
            <person name="Nilsson O."/>
            <person name="Pereda V."/>
            <person name="Peter G."/>
            <person name="Philippe R."/>
            <person name="Pilate G."/>
            <person name="Poliakov A."/>
            <person name="Razumovskaya J."/>
            <person name="Richardson P."/>
            <person name="Rinaldi C."/>
            <person name="Ritland K."/>
            <person name="Rouze P."/>
            <person name="Ryaboy D."/>
            <person name="Schmutz J."/>
            <person name="Schrader J."/>
            <person name="Segerman B."/>
            <person name="Shin H."/>
            <person name="Siddiqui A."/>
            <person name="Sterky F."/>
            <person name="Terry A."/>
            <person name="Tsai C.J."/>
            <person name="Uberbacher E."/>
            <person name="Unneberg P."/>
            <person name="Vahala J."/>
            <person name="Wall K."/>
            <person name="Wessler S."/>
            <person name="Yang G."/>
            <person name="Yin T."/>
            <person name="Douglas C."/>
            <person name="Marra M."/>
            <person name="Sandberg G."/>
            <person name="Van de Peer Y."/>
            <person name="Rokhsar D."/>
        </authorList>
    </citation>
    <scope>NUCLEOTIDE SEQUENCE [LARGE SCALE GENOMIC DNA]</scope>
    <source>
        <strain evidence="3">Nisqually-1</strain>
    </source>
</reference>
<dbReference type="EMBL" id="KZ623878">
    <property type="protein sequence ID" value="RQO95312.1"/>
    <property type="molecule type" value="Genomic_DNA"/>
</dbReference>
<dbReference type="Pfam" id="PF23247">
    <property type="entry name" value="LRR_RPS2"/>
    <property type="match status" value="1"/>
</dbReference>
<evidence type="ECO:0000259" key="2">
    <source>
        <dbReference type="Pfam" id="PF23247"/>
    </source>
</evidence>
<reference evidence="3" key="2">
    <citation type="submission" date="2017-07" db="EMBL/GenBank/DDBJ databases">
        <title>WGS assembly of Populus trichocarpa.</title>
        <authorList>
            <person name="Tuskan G."/>
            <person name="Difazio S."/>
            <person name="Jansson S."/>
            <person name="Bohlmann J."/>
            <person name="Grigoriev I."/>
            <person name="Hellsten U."/>
            <person name="Putnam N."/>
            <person name="Ralph S."/>
            <person name="Rombauts S."/>
            <person name="Salamov A."/>
            <person name="Schein J."/>
            <person name="Sterck L."/>
            <person name="Aerts A."/>
            <person name="Bhalerao R."/>
            <person name="Bhalerao R."/>
            <person name="Blaudez D."/>
            <person name="Boerjan W."/>
            <person name="Brun A."/>
            <person name="Brunner A."/>
            <person name="Busov V."/>
            <person name="Campbell M."/>
            <person name="Carlson J."/>
            <person name="Chalot M."/>
            <person name="Chapman J."/>
            <person name="Chen G."/>
            <person name="Cooper D."/>
            <person name="Coutinho P."/>
            <person name="Couturier J."/>
            <person name="Covert S."/>
            <person name="Cronk Q."/>
            <person name="Cunningham R."/>
            <person name="Davis J."/>
            <person name="Degroeve S."/>
            <person name="Dejardin A."/>
            <person name="Depamphilis C."/>
            <person name="Detter J."/>
            <person name="Dirks B."/>
            <person name="Dubchak I."/>
            <person name="Duplessis S."/>
            <person name="Ehlting J."/>
            <person name="Ellis B."/>
            <person name="Gendler K."/>
            <person name="Goodstein D."/>
            <person name="Gribskov M."/>
            <person name="Grimwood J."/>
            <person name="Groover A."/>
            <person name="Gunter L."/>
            <person name="Hamberger B."/>
            <person name="Heinze B."/>
            <person name="Helariutta Y."/>
            <person name="Henrissat B."/>
            <person name="Holligan D."/>
            <person name="Holt R."/>
            <person name="Huang W."/>
            <person name="Islam-Faridi N."/>
            <person name="Jones S."/>
            <person name="Jones-Rhoades M."/>
            <person name="Jorgensen R."/>
            <person name="Joshi C."/>
            <person name="Kangasjarvi J."/>
            <person name="Karlsson J."/>
            <person name="Kelleher C."/>
            <person name="Kirkpatrick R."/>
            <person name="Kirst M."/>
            <person name="Kohler A."/>
            <person name="Kalluri U."/>
            <person name="Larimer F."/>
            <person name="Leebens-Mack J."/>
            <person name="Leple J."/>
            <person name="Locascio P."/>
            <person name="Lou Y."/>
            <person name="Lucas S."/>
            <person name="Martin F."/>
            <person name="Montanini B."/>
            <person name="Napoli C."/>
            <person name="Nelson D."/>
            <person name="Nelson C."/>
            <person name="Nieminen K."/>
            <person name="Nilsson O."/>
            <person name="Pereda V."/>
            <person name="Peter G."/>
            <person name="Philippe R."/>
            <person name="Pilate G."/>
            <person name="Poliakov A."/>
            <person name="Razumovskaya J."/>
            <person name="Richardson P."/>
            <person name="Rinaldi C."/>
            <person name="Ritland K."/>
            <person name="Rouze P."/>
            <person name="Ryaboy D."/>
            <person name="Schmutz J."/>
            <person name="Schrader J."/>
            <person name="Segerman B."/>
            <person name="Shin H."/>
            <person name="Siddiqui A."/>
            <person name="Sterky F."/>
            <person name="Terry A."/>
            <person name="Tsai C."/>
            <person name="Uberbacher E."/>
            <person name="Unneberg P."/>
            <person name="Vahala J."/>
            <person name="Wall K."/>
            <person name="Wessler S."/>
            <person name="Yang G."/>
            <person name="Yin T."/>
            <person name="Douglas C."/>
            <person name="Marra M."/>
            <person name="Sandberg G."/>
            <person name="Van De Peer Y."/>
            <person name="Rokhsar D."/>
        </authorList>
    </citation>
    <scope>NUCLEOTIDE SEQUENCE</scope>
    <source>
        <strain evidence="3">Nisqually-1</strain>
    </source>
</reference>
<dbReference type="PANTHER" id="PTHR33463">
    <property type="entry name" value="NB-ARC DOMAIN-CONTAINING PROTEIN-RELATED"/>
    <property type="match status" value="1"/>
</dbReference>
<dbReference type="Gene3D" id="3.80.10.10">
    <property type="entry name" value="Ribonuclease Inhibitor"/>
    <property type="match status" value="1"/>
</dbReference>
<sequence length="183" mass="21607">MFEDRYPTSTRLMLVGTSLNAKTFEQLFLHKLESVDVWRCGDVLTLFPARFQQDLKNLKEVIVHSCKSLEEVFELSDEGRSEEKELLSSLKELHLKRLPELKYIWKGPTRNVNLQSLIKLELYSLHKLIFIFTTSLAQSLPKLDKLFIIDCGELKHIIREENGEREIIPESPRIKISRYTWMW</sequence>
<name>A0A3N7FJH8_POPTR</name>
<keyword evidence="1" id="KW-0611">Plant defense</keyword>
<dbReference type="InterPro" id="IPR032675">
    <property type="entry name" value="LRR_dom_sf"/>
</dbReference>
<proteinExistence type="predicted"/>
<dbReference type="AlphaFoldDB" id="A0A3N7FJH8"/>
<evidence type="ECO:0000256" key="1">
    <source>
        <dbReference type="ARBA" id="ARBA00022821"/>
    </source>
</evidence>
<accession>A0A3N7FJH8</accession>
<organism evidence="3">
    <name type="scientific">Populus trichocarpa</name>
    <name type="common">Western balsam poplar</name>
    <name type="synonym">Populus balsamifera subsp. trichocarpa</name>
    <dbReference type="NCBI Taxonomy" id="3694"/>
    <lineage>
        <taxon>Eukaryota</taxon>
        <taxon>Viridiplantae</taxon>
        <taxon>Streptophyta</taxon>
        <taxon>Embryophyta</taxon>
        <taxon>Tracheophyta</taxon>
        <taxon>Spermatophyta</taxon>
        <taxon>Magnoliopsida</taxon>
        <taxon>eudicotyledons</taxon>
        <taxon>Gunneridae</taxon>
        <taxon>Pentapetalae</taxon>
        <taxon>rosids</taxon>
        <taxon>fabids</taxon>
        <taxon>Malpighiales</taxon>
        <taxon>Salicaceae</taxon>
        <taxon>Saliceae</taxon>
        <taxon>Populus</taxon>
    </lineage>
</organism>
<dbReference type="InterPro" id="IPR050905">
    <property type="entry name" value="Plant_NBS-LRR"/>
</dbReference>
<feature type="domain" description="Disease resistance protein At4g27190-like leucine-rich repeats" evidence="2">
    <location>
        <begin position="23"/>
        <end position="152"/>
    </location>
</feature>
<gene>
    <name evidence="3" type="ORF">POPTR_T176132</name>
</gene>